<comment type="caution">
    <text evidence="7">The sequence shown here is derived from an EMBL/GenBank/DDBJ whole genome shotgun (WGS) entry which is preliminary data.</text>
</comment>
<evidence type="ECO:0000313" key="7">
    <source>
        <dbReference type="EMBL" id="MCX2743581.1"/>
    </source>
</evidence>
<name>A0ABT3RPM5_9BACT</name>
<gene>
    <name evidence="7" type="ORF">OO013_06880</name>
</gene>
<dbReference type="SUPFAM" id="SSF53187">
    <property type="entry name" value="Zn-dependent exopeptidases"/>
    <property type="match status" value="1"/>
</dbReference>
<evidence type="ECO:0000256" key="4">
    <source>
        <dbReference type="ARBA" id="ARBA00022833"/>
    </source>
</evidence>
<keyword evidence="3" id="KW-0378">Hydrolase</keyword>
<dbReference type="InterPro" id="IPR011650">
    <property type="entry name" value="Peptidase_M20_dimer"/>
</dbReference>
<dbReference type="InterPro" id="IPR002933">
    <property type="entry name" value="Peptidase_M20"/>
</dbReference>
<evidence type="ECO:0000256" key="1">
    <source>
        <dbReference type="ARBA" id="ARBA00001947"/>
    </source>
</evidence>
<dbReference type="PANTHER" id="PTHR43808:SF31">
    <property type="entry name" value="N-ACETYL-L-CITRULLINE DEACETYLASE"/>
    <property type="match status" value="1"/>
</dbReference>
<feature type="domain" description="Peptidase M20 dimerisation" evidence="6">
    <location>
        <begin position="179"/>
        <end position="282"/>
    </location>
</feature>
<evidence type="ECO:0000256" key="2">
    <source>
        <dbReference type="ARBA" id="ARBA00022723"/>
    </source>
</evidence>
<keyword evidence="5" id="KW-0170">Cobalt</keyword>
<dbReference type="Pfam" id="PF01546">
    <property type="entry name" value="Peptidase_M20"/>
    <property type="match status" value="1"/>
</dbReference>
<accession>A0ABT3RPM5</accession>
<keyword evidence="4" id="KW-0862">Zinc</keyword>
<dbReference type="Proteomes" id="UP001209885">
    <property type="component" value="Unassembled WGS sequence"/>
</dbReference>
<evidence type="ECO:0000259" key="6">
    <source>
        <dbReference type="Pfam" id="PF07687"/>
    </source>
</evidence>
<evidence type="ECO:0000313" key="8">
    <source>
        <dbReference type="Proteomes" id="UP001209885"/>
    </source>
</evidence>
<dbReference type="Gene3D" id="3.40.630.10">
    <property type="entry name" value="Zn peptidases"/>
    <property type="match status" value="1"/>
</dbReference>
<organism evidence="7 8">
    <name type="scientific">Mangrovivirga halotolerans</name>
    <dbReference type="NCBI Taxonomy" id="2993936"/>
    <lineage>
        <taxon>Bacteria</taxon>
        <taxon>Pseudomonadati</taxon>
        <taxon>Bacteroidota</taxon>
        <taxon>Cytophagia</taxon>
        <taxon>Cytophagales</taxon>
        <taxon>Mangrovivirgaceae</taxon>
        <taxon>Mangrovivirga</taxon>
    </lineage>
</organism>
<dbReference type="Pfam" id="PF07687">
    <property type="entry name" value="M20_dimer"/>
    <property type="match status" value="1"/>
</dbReference>
<reference evidence="7 8" key="1">
    <citation type="submission" date="2022-11" db="EMBL/GenBank/DDBJ databases">
        <title>The characterization of three novel Bacteroidetes species and genomic analysis of their roles in tidal elemental geochemical cycles.</title>
        <authorList>
            <person name="Ma K."/>
        </authorList>
    </citation>
    <scope>NUCLEOTIDE SEQUENCE [LARGE SCALE GENOMIC DNA]</scope>
    <source>
        <strain evidence="7 8">M17</strain>
    </source>
</reference>
<dbReference type="RefSeq" id="WP_266055966.1">
    <property type="nucleotide sequence ID" value="NZ_JAPFQN010000004.1"/>
</dbReference>
<comment type="cofactor">
    <cofactor evidence="1">
        <name>Zn(2+)</name>
        <dbReference type="ChEBI" id="CHEBI:29105"/>
    </cofactor>
</comment>
<dbReference type="CDD" id="cd05651">
    <property type="entry name" value="M20_ArgE_DapE-like"/>
    <property type="match status" value="1"/>
</dbReference>
<dbReference type="PANTHER" id="PTHR43808">
    <property type="entry name" value="ACETYLORNITHINE DEACETYLASE"/>
    <property type="match status" value="1"/>
</dbReference>
<keyword evidence="2" id="KW-0479">Metal-binding</keyword>
<dbReference type="InterPro" id="IPR036264">
    <property type="entry name" value="Bact_exopeptidase_dim_dom"/>
</dbReference>
<dbReference type="Gene3D" id="3.30.70.360">
    <property type="match status" value="1"/>
</dbReference>
<evidence type="ECO:0000256" key="3">
    <source>
        <dbReference type="ARBA" id="ARBA00022801"/>
    </source>
</evidence>
<protein>
    <submittedName>
        <fullName evidence="7">M20 family metallo-hydrolase</fullName>
    </submittedName>
</protein>
<dbReference type="EMBL" id="JAPFQN010000004">
    <property type="protein sequence ID" value="MCX2743581.1"/>
    <property type="molecule type" value="Genomic_DNA"/>
</dbReference>
<sequence length="366" mass="40530">MITQEKIEINRERLEKLQNEAIETLKNLISKQSFSGEETETALILKNWLESYGFKPNRQHNNIWATSPDFDESKPTILLNSHHDTVLPNEGYTKDPFSPIVEDGILYGLGSNDAGGPLVSLLATFLYFSQEEDVPFNLIFAGTGEEETSGPHGLNNLIPELPKFDYAIVGEPTQMEMATAEKGLIVLECTAKGVSGHAARDVGDNAIYKAMEDINWFKTYEFGNDSPKVGPVKMTVTIINAGTQHNVVPDTCDFTVDIRTTDTVSNEEVMEVVKKNIKSEVRKASTRLRPSGISDDHPIVKAAKELDIVTFGSPTMSDQAMIDGPSIKMGPGDSKRSHTADEYIKLDEIKHGIETYITLLKQVDHN</sequence>
<dbReference type="SUPFAM" id="SSF55031">
    <property type="entry name" value="Bacterial exopeptidase dimerisation domain"/>
    <property type="match status" value="1"/>
</dbReference>
<dbReference type="InterPro" id="IPR050072">
    <property type="entry name" value="Peptidase_M20A"/>
</dbReference>
<dbReference type="PROSITE" id="PS00758">
    <property type="entry name" value="ARGE_DAPE_CPG2_1"/>
    <property type="match status" value="1"/>
</dbReference>
<evidence type="ECO:0000256" key="5">
    <source>
        <dbReference type="ARBA" id="ARBA00023285"/>
    </source>
</evidence>
<dbReference type="InterPro" id="IPR001261">
    <property type="entry name" value="ArgE/DapE_CS"/>
</dbReference>
<keyword evidence="8" id="KW-1185">Reference proteome</keyword>
<proteinExistence type="predicted"/>